<gene>
    <name evidence="6" type="ORF">BDV96DRAFT_507425</name>
</gene>
<reference evidence="6" key="1">
    <citation type="journal article" date="2020" name="Stud. Mycol.">
        <title>101 Dothideomycetes genomes: a test case for predicting lifestyles and emergence of pathogens.</title>
        <authorList>
            <person name="Haridas S."/>
            <person name="Albert R."/>
            <person name="Binder M."/>
            <person name="Bloem J."/>
            <person name="Labutti K."/>
            <person name="Salamov A."/>
            <person name="Andreopoulos B."/>
            <person name="Baker S."/>
            <person name="Barry K."/>
            <person name="Bills G."/>
            <person name="Bluhm B."/>
            <person name="Cannon C."/>
            <person name="Castanera R."/>
            <person name="Culley D."/>
            <person name="Daum C."/>
            <person name="Ezra D."/>
            <person name="Gonzalez J."/>
            <person name="Henrissat B."/>
            <person name="Kuo A."/>
            <person name="Liang C."/>
            <person name="Lipzen A."/>
            <person name="Lutzoni F."/>
            <person name="Magnuson J."/>
            <person name="Mondo S."/>
            <person name="Nolan M."/>
            <person name="Ohm R."/>
            <person name="Pangilinan J."/>
            <person name="Park H.-J."/>
            <person name="Ramirez L."/>
            <person name="Alfaro M."/>
            <person name="Sun H."/>
            <person name="Tritt A."/>
            <person name="Yoshinaga Y."/>
            <person name="Zwiers L.-H."/>
            <person name="Turgeon B."/>
            <person name="Goodwin S."/>
            <person name="Spatafora J."/>
            <person name="Crous P."/>
            <person name="Grigoriev I."/>
        </authorList>
    </citation>
    <scope>NUCLEOTIDE SEQUENCE</scope>
    <source>
        <strain evidence="6">CBS 627.86</strain>
    </source>
</reference>
<evidence type="ECO:0000256" key="3">
    <source>
        <dbReference type="ARBA" id="ARBA00022989"/>
    </source>
</evidence>
<evidence type="ECO:0000256" key="2">
    <source>
        <dbReference type="ARBA" id="ARBA00022692"/>
    </source>
</evidence>
<evidence type="ECO:0000256" key="1">
    <source>
        <dbReference type="ARBA" id="ARBA00004141"/>
    </source>
</evidence>
<dbReference type="AlphaFoldDB" id="A0A6A5YKI4"/>
<feature type="transmembrane region" description="Helical" evidence="5">
    <location>
        <begin position="405"/>
        <end position="426"/>
    </location>
</feature>
<proteinExistence type="predicted"/>
<evidence type="ECO:0000256" key="4">
    <source>
        <dbReference type="ARBA" id="ARBA00023136"/>
    </source>
</evidence>
<keyword evidence="2 5" id="KW-0812">Transmembrane</keyword>
<dbReference type="GO" id="GO:0016020">
    <property type="term" value="C:membrane"/>
    <property type="evidence" value="ECO:0007669"/>
    <property type="project" value="UniProtKB-SubCell"/>
</dbReference>
<sequence>MIRNPCLTDLHEFLRRPGPAIDRSRIVSLDFLAGDPVSTAREVQTADLQAEWDIEGGSSITAWSDLKRLGQVLIIEEISKELIEDLGSRFDIDPWFFASYIRRAWRNTNTQNTATCTLPSRERNQDFLPLYYHRTLSFESIGAELVQLRRKSQHERKVFVMPKMAGERIGLAQHFCSILLIQCGSHGWKSLILADPSMDDEYLPGKRNSPLPPVIPSKLFLGGCEDFSSGREPGSNSLRSPRPTNRGMLEELVYYWSLEAPPMFNPNQPTLQSIAYYPLKIVAAEWVNYVAVMGLTMKDFELSTKTSSDLSADLTKLNSNLRGLQAWRRRVLSTQGKLQQVNRFIKRQHKLHGQHDDWEALLEDYEHIGAEVEEHGHRLEAMIPVVTSAVQLVESRRSLIETANVTRLTVLALIFIPLTYIASIFSMSDQFGPSGSEFWVYFTVAVPVTLIVILIAKPPTRLASYVANITRGFKEH</sequence>
<protein>
    <recommendedName>
        <fullName evidence="8">Cora-like Mg2+ transporter protein-domain-containing protein</fullName>
    </recommendedName>
</protein>
<dbReference type="OrthoDB" id="3231000at2759"/>
<evidence type="ECO:0008006" key="8">
    <source>
        <dbReference type="Google" id="ProtNLM"/>
    </source>
</evidence>
<evidence type="ECO:0000313" key="7">
    <source>
        <dbReference type="Proteomes" id="UP000799770"/>
    </source>
</evidence>
<dbReference type="SUPFAM" id="SSF144083">
    <property type="entry name" value="Magnesium transport protein CorA, transmembrane region"/>
    <property type="match status" value="1"/>
</dbReference>
<dbReference type="GO" id="GO:0046873">
    <property type="term" value="F:metal ion transmembrane transporter activity"/>
    <property type="evidence" value="ECO:0007669"/>
    <property type="project" value="InterPro"/>
</dbReference>
<organism evidence="6 7">
    <name type="scientific">Lophiotrema nucula</name>
    <dbReference type="NCBI Taxonomy" id="690887"/>
    <lineage>
        <taxon>Eukaryota</taxon>
        <taxon>Fungi</taxon>
        <taxon>Dikarya</taxon>
        <taxon>Ascomycota</taxon>
        <taxon>Pezizomycotina</taxon>
        <taxon>Dothideomycetes</taxon>
        <taxon>Pleosporomycetidae</taxon>
        <taxon>Pleosporales</taxon>
        <taxon>Lophiotremataceae</taxon>
        <taxon>Lophiotrema</taxon>
    </lineage>
</organism>
<dbReference type="InterPro" id="IPR045863">
    <property type="entry name" value="CorA_TM1_TM2"/>
</dbReference>
<evidence type="ECO:0000256" key="5">
    <source>
        <dbReference type="SAM" id="Phobius"/>
    </source>
</evidence>
<keyword evidence="4 5" id="KW-0472">Membrane</keyword>
<dbReference type="Proteomes" id="UP000799770">
    <property type="component" value="Unassembled WGS sequence"/>
</dbReference>
<name>A0A6A5YKI4_9PLEO</name>
<feature type="transmembrane region" description="Helical" evidence="5">
    <location>
        <begin position="438"/>
        <end position="456"/>
    </location>
</feature>
<dbReference type="Gene3D" id="1.20.58.340">
    <property type="entry name" value="Magnesium transport protein CorA, transmembrane region"/>
    <property type="match status" value="1"/>
</dbReference>
<accession>A0A6A5YKI4</accession>
<keyword evidence="7" id="KW-1185">Reference proteome</keyword>
<dbReference type="Pfam" id="PF01544">
    <property type="entry name" value="CorA"/>
    <property type="match status" value="1"/>
</dbReference>
<dbReference type="InterPro" id="IPR002523">
    <property type="entry name" value="MgTranspt_CorA/ZnTranspt_ZntB"/>
</dbReference>
<evidence type="ECO:0000313" key="6">
    <source>
        <dbReference type="EMBL" id="KAF2106668.1"/>
    </source>
</evidence>
<dbReference type="EMBL" id="ML977360">
    <property type="protein sequence ID" value="KAF2106668.1"/>
    <property type="molecule type" value="Genomic_DNA"/>
</dbReference>
<keyword evidence="3 5" id="KW-1133">Transmembrane helix</keyword>
<comment type="subcellular location">
    <subcellularLocation>
        <location evidence="1">Membrane</location>
        <topology evidence="1">Multi-pass membrane protein</topology>
    </subcellularLocation>
</comment>